<organism evidence="2 3">
    <name type="scientific">Paenibacillus albilobatus</name>
    <dbReference type="NCBI Taxonomy" id="2716884"/>
    <lineage>
        <taxon>Bacteria</taxon>
        <taxon>Bacillati</taxon>
        <taxon>Bacillota</taxon>
        <taxon>Bacilli</taxon>
        <taxon>Bacillales</taxon>
        <taxon>Paenibacillaceae</taxon>
        <taxon>Paenibacillus</taxon>
    </lineage>
</organism>
<protein>
    <submittedName>
        <fullName evidence="2">Membrane protein</fullName>
    </submittedName>
</protein>
<feature type="transmembrane region" description="Helical" evidence="1">
    <location>
        <begin position="121"/>
        <end position="143"/>
    </location>
</feature>
<dbReference type="AlphaFoldDB" id="A0A920CAA8"/>
<feature type="transmembrane region" description="Helical" evidence="1">
    <location>
        <begin position="180"/>
        <end position="201"/>
    </location>
</feature>
<name>A0A920CAA8_9BACL</name>
<keyword evidence="1" id="KW-1133">Transmembrane helix</keyword>
<reference evidence="2" key="1">
    <citation type="submission" date="2021-03" db="EMBL/GenBank/DDBJ databases">
        <title>Antimicrobial resistance genes in bacteria isolated from Japanese honey, and their potential for conferring macrolide and lincosamide resistance in the American foulbrood pathogen Paenibacillus larvae.</title>
        <authorList>
            <person name="Okamoto M."/>
            <person name="Kumagai M."/>
            <person name="Kanamori H."/>
            <person name="Takamatsu D."/>
        </authorList>
    </citation>
    <scope>NUCLEOTIDE SEQUENCE</scope>
    <source>
        <strain evidence="2">J2TS6</strain>
    </source>
</reference>
<gene>
    <name evidence="2" type="ORF">J2TS6_31910</name>
</gene>
<keyword evidence="1" id="KW-0472">Membrane</keyword>
<proteinExistence type="predicted"/>
<accession>A0A920CAA8</accession>
<sequence>MAKKVQPVIPREHGGWAMLSVPFVTGMFAAKPTLLHIPLFLAWLLLYMASYPLLQSLKKAKNRSMWLSWGIGYAAAAAVFLVPLLIWNPWLAGFAPVQIALVLVAVWHVRHKAERAFANDLCAILLFCTGGVAAYMLGGGIWGRELLEVMLYNVLYFTGTVFFVKSVFRERKNKRWTMYSHTYHIIALLLPLFTLNPWMFLPLLYPLAKTLIFSGKTVKPMKVGMMEIAGSVQFVALSLLLLS</sequence>
<feature type="transmembrane region" description="Helical" evidence="1">
    <location>
        <begin position="35"/>
        <end position="54"/>
    </location>
</feature>
<evidence type="ECO:0000313" key="2">
    <source>
        <dbReference type="EMBL" id="GIO32050.1"/>
    </source>
</evidence>
<dbReference type="RefSeq" id="WP_160044212.1">
    <property type="nucleotide sequence ID" value="NZ_BORQ01000003.1"/>
</dbReference>
<evidence type="ECO:0000313" key="3">
    <source>
        <dbReference type="Proteomes" id="UP000679779"/>
    </source>
</evidence>
<keyword evidence="1" id="KW-0812">Transmembrane</keyword>
<dbReference type="Pfam" id="PF14256">
    <property type="entry name" value="YwiC"/>
    <property type="match status" value="1"/>
</dbReference>
<keyword evidence="3" id="KW-1185">Reference proteome</keyword>
<feature type="transmembrane region" description="Helical" evidence="1">
    <location>
        <begin position="66"/>
        <end position="86"/>
    </location>
</feature>
<evidence type="ECO:0000256" key="1">
    <source>
        <dbReference type="SAM" id="Phobius"/>
    </source>
</evidence>
<dbReference type="EMBL" id="BORQ01000003">
    <property type="protein sequence ID" value="GIO32050.1"/>
    <property type="molecule type" value="Genomic_DNA"/>
</dbReference>
<feature type="transmembrane region" description="Helical" evidence="1">
    <location>
        <begin position="12"/>
        <end position="29"/>
    </location>
</feature>
<feature type="transmembrane region" description="Helical" evidence="1">
    <location>
        <begin position="149"/>
        <end position="168"/>
    </location>
</feature>
<dbReference type="InterPro" id="IPR025576">
    <property type="entry name" value="YwiC"/>
</dbReference>
<feature type="transmembrane region" description="Helical" evidence="1">
    <location>
        <begin position="221"/>
        <end position="242"/>
    </location>
</feature>
<comment type="caution">
    <text evidence="2">The sequence shown here is derived from an EMBL/GenBank/DDBJ whole genome shotgun (WGS) entry which is preliminary data.</text>
</comment>
<feature type="transmembrane region" description="Helical" evidence="1">
    <location>
        <begin position="92"/>
        <end position="109"/>
    </location>
</feature>
<dbReference type="Proteomes" id="UP000679779">
    <property type="component" value="Unassembled WGS sequence"/>
</dbReference>